<name>A0A4V6PA30_9ACTN</name>
<comment type="caution">
    <text evidence="1">The sequence shown here is derived from an EMBL/GenBank/DDBJ whole genome shotgun (WGS) entry which is preliminary data.</text>
</comment>
<dbReference type="Proteomes" id="UP000295431">
    <property type="component" value="Unassembled WGS sequence"/>
</dbReference>
<evidence type="ECO:0008006" key="3">
    <source>
        <dbReference type="Google" id="ProtNLM"/>
    </source>
</evidence>
<accession>A0A4V6PA30</accession>
<dbReference type="EMBL" id="SMJW01000073">
    <property type="protein sequence ID" value="TDC15006.1"/>
    <property type="molecule type" value="Genomic_DNA"/>
</dbReference>
<evidence type="ECO:0000313" key="1">
    <source>
        <dbReference type="EMBL" id="TDC15006.1"/>
    </source>
</evidence>
<sequence>MTMLDRFTPEARRTIVRAGALAADSDHGALTDAFLLLALAEHGPIGAEPADVRREIGAVPGRDRELLAALGIDLDEVRRRVRESTAMAADDPRLWTLRRAPLRPLRVTLSGPGIAVVLDESGRKAVEVALWAARRARRAQAGRDDLLWGLLADGSSGAVSVLRRLGVDLGALWSGLRAA</sequence>
<dbReference type="Gene3D" id="1.10.1780.10">
    <property type="entry name" value="Clp, N-terminal domain"/>
    <property type="match status" value="1"/>
</dbReference>
<gene>
    <name evidence="1" type="ORF">E1284_16450</name>
</gene>
<protein>
    <recommendedName>
        <fullName evidence="3">Clp R domain-containing protein</fullName>
    </recommendedName>
</protein>
<evidence type="ECO:0000313" key="2">
    <source>
        <dbReference type="Proteomes" id="UP000295431"/>
    </source>
</evidence>
<dbReference type="InterPro" id="IPR036628">
    <property type="entry name" value="Clp_N_dom_sf"/>
</dbReference>
<dbReference type="AlphaFoldDB" id="A0A4V6PA30"/>
<dbReference type="SUPFAM" id="SSF81923">
    <property type="entry name" value="Double Clp-N motif"/>
    <property type="match status" value="2"/>
</dbReference>
<keyword evidence="2" id="KW-1185">Reference proteome</keyword>
<dbReference type="OrthoDB" id="3479883at2"/>
<reference evidence="1 2" key="1">
    <citation type="submission" date="2019-03" db="EMBL/GenBank/DDBJ databases">
        <title>Draft genome sequences of novel Actinobacteria.</title>
        <authorList>
            <person name="Sahin N."/>
            <person name="Ay H."/>
            <person name="Saygin H."/>
        </authorList>
    </citation>
    <scope>NUCLEOTIDE SEQUENCE [LARGE SCALE GENOMIC DNA]</scope>
    <source>
        <strain evidence="1 2">DSM 45347</strain>
    </source>
</reference>
<proteinExistence type="predicted"/>
<dbReference type="RefSeq" id="WP_131939963.1">
    <property type="nucleotide sequence ID" value="NZ_BAAAMX010000061.1"/>
</dbReference>
<organism evidence="1 2">
    <name type="scientific">Actinomadura bangladeshensis</name>
    <dbReference type="NCBI Taxonomy" id="453573"/>
    <lineage>
        <taxon>Bacteria</taxon>
        <taxon>Bacillati</taxon>
        <taxon>Actinomycetota</taxon>
        <taxon>Actinomycetes</taxon>
        <taxon>Streptosporangiales</taxon>
        <taxon>Thermomonosporaceae</taxon>
        <taxon>Actinomadura</taxon>
    </lineage>
</organism>